<dbReference type="Proteomes" id="UP000295008">
    <property type="component" value="Unassembled WGS sequence"/>
</dbReference>
<keyword evidence="4" id="KW-0012">Acyltransferase</keyword>
<dbReference type="EMBL" id="SLUN01000005">
    <property type="protein sequence ID" value="TCL73215.1"/>
    <property type="molecule type" value="Genomic_DNA"/>
</dbReference>
<comment type="catalytic activity">
    <reaction evidence="5">
        <text>N-terminal L-alanyl-[ribosomal protein bS18] + acetyl-CoA = N-terminal N(alpha)-acetyl-L-alanyl-[ribosomal protein bS18] + CoA + H(+)</text>
        <dbReference type="Rhea" id="RHEA:43756"/>
        <dbReference type="Rhea" id="RHEA-COMP:10676"/>
        <dbReference type="Rhea" id="RHEA-COMP:10677"/>
        <dbReference type="ChEBI" id="CHEBI:15378"/>
        <dbReference type="ChEBI" id="CHEBI:57287"/>
        <dbReference type="ChEBI" id="CHEBI:57288"/>
        <dbReference type="ChEBI" id="CHEBI:64718"/>
        <dbReference type="ChEBI" id="CHEBI:83683"/>
        <dbReference type="EC" id="2.3.1.266"/>
    </reaction>
</comment>
<organism evidence="7 8">
    <name type="scientific">Hydrogenispora ethanolica</name>
    <dbReference type="NCBI Taxonomy" id="1082276"/>
    <lineage>
        <taxon>Bacteria</taxon>
        <taxon>Bacillati</taxon>
        <taxon>Bacillota</taxon>
        <taxon>Hydrogenispora</taxon>
    </lineage>
</organism>
<evidence type="ECO:0000256" key="1">
    <source>
        <dbReference type="ARBA" id="ARBA00005395"/>
    </source>
</evidence>
<keyword evidence="2 5" id="KW-0963">Cytoplasm</keyword>
<dbReference type="InterPro" id="IPR016181">
    <property type="entry name" value="Acyl_CoA_acyltransferase"/>
</dbReference>
<dbReference type="AlphaFoldDB" id="A0A4R1S219"/>
<dbReference type="PANTHER" id="PTHR43420:SF44">
    <property type="entry name" value="ACETYLTRANSFERASE YPEA"/>
    <property type="match status" value="1"/>
</dbReference>
<sequence>MAIRVEPMRLEDLEEVIQIEEVSFPTPWSRESFRYELLENQRAIYLAAKNDYGRVAGYVGMWVVFDEGHITNLATHPVYRRQGVGRALLERLFEVARENGVKYLTLEVRRSNLNAQELYQKLGFVHMGVRRKYYLDNNEDAFIMWKGPI</sequence>
<keyword evidence="8" id="KW-1185">Reference proteome</keyword>
<comment type="subcellular location">
    <subcellularLocation>
        <location evidence="5">Cytoplasm</location>
    </subcellularLocation>
</comment>
<evidence type="ECO:0000313" key="8">
    <source>
        <dbReference type="Proteomes" id="UP000295008"/>
    </source>
</evidence>
<dbReference type="InterPro" id="IPR006464">
    <property type="entry name" value="AcTrfase_RimI/Ard1"/>
</dbReference>
<feature type="domain" description="N-acetyltransferase" evidence="6">
    <location>
        <begin position="3"/>
        <end position="149"/>
    </location>
</feature>
<comment type="similarity">
    <text evidence="1 5">Belongs to the acetyltransferase family. RimI subfamily.</text>
</comment>
<evidence type="ECO:0000256" key="5">
    <source>
        <dbReference type="RuleBase" id="RU363094"/>
    </source>
</evidence>
<evidence type="ECO:0000256" key="4">
    <source>
        <dbReference type="ARBA" id="ARBA00023315"/>
    </source>
</evidence>
<proteinExistence type="inferred from homology"/>
<dbReference type="GO" id="GO:0008999">
    <property type="term" value="F:protein-N-terminal-alanine acetyltransferase activity"/>
    <property type="evidence" value="ECO:0007669"/>
    <property type="project" value="UniProtKB-EC"/>
</dbReference>
<dbReference type="InterPro" id="IPR050680">
    <property type="entry name" value="YpeA/RimI_acetyltransf"/>
</dbReference>
<reference evidence="7 8" key="1">
    <citation type="submission" date="2019-03" db="EMBL/GenBank/DDBJ databases">
        <title>Genomic Encyclopedia of Type Strains, Phase IV (KMG-IV): sequencing the most valuable type-strain genomes for metagenomic binning, comparative biology and taxonomic classification.</title>
        <authorList>
            <person name="Goeker M."/>
        </authorList>
    </citation>
    <scope>NUCLEOTIDE SEQUENCE [LARGE SCALE GENOMIC DNA]</scope>
    <source>
        <strain evidence="7 8">LX-B</strain>
    </source>
</reference>
<evidence type="ECO:0000259" key="6">
    <source>
        <dbReference type="PROSITE" id="PS51186"/>
    </source>
</evidence>
<protein>
    <recommendedName>
        <fullName evidence="5">[Ribosomal protein bS18]-alanine N-acetyltransferase</fullName>
        <ecNumber evidence="5">2.3.1.266</ecNumber>
    </recommendedName>
</protein>
<dbReference type="InterPro" id="IPR000182">
    <property type="entry name" value="GNAT_dom"/>
</dbReference>
<name>A0A4R1S219_HYDET</name>
<comment type="function">
    <text evidence="5">Acetylates the N-terminal alanine of ribosomal protein bS18.</text>
</comment>
<dbReference type="NCBIfam" id="TIGR01575">
    <property type="entry name" value="rimI"/>
    <property type="match status" value="1"/>
</dbReference>
<dbReference type="GO" id="GO:0005737">
    <property type="term" value="C:cytoplasm"/>
    <property type="evidence" value="ECO:0007669"/>
    <property type="project" value="UniProtKB-SubCell"/>
</dbReference>
<accession>A0A4R1S219</accession>
<dbReference type="SUPFAM" id="SSF55729">
    <property type="entry name" value="Acyl-CoA N-acyltransferases (Nat)"/>
    <property type="match status" value="1"/>
</dbReference>
<dbReference type="RefSeq" id="WP_132013373.1">
    <property type="nucleotide sequence ID" value="NZ_SLUN01000005.1"/>
</dbReference>
<comment type="caution">
    <text evidence="7">The sequence shown here is derived from an EMBL/GenBank/DDBJ whole genome shotgun (WGS) entry which is preliminary data.</text>
</comment>
<evidence type="ECO:0000256" key="2">
    <source>
        <dbReference type="ARBA" id="ARBA00022490"/>
    </source>
</evidence>
<dbReference type="Pfam" id="PF00583">
    <property type="entry name" value="Acetyltransf_1"/>
    <property type="match status" value="1"/>
</dbReference>
<evidence type="ECO:0000313" key="7">
    <source>
        <dbReference type="EMBL" id="TCL73215.1"/>
    </source>
</evidence>
<dbReference type="PROSITE" id="PS51186">
    <property type="entry name" value="GNAT"/>
    <property type="match status" value="1"/>
</dbReference>
<dbReference type="EC" id="2.3.1.266" evidence="5"/>
<keyword evidence="3 7" id="KW-0808">Transferase</keyword>
<evidence type="ECO:0000256" key="3">
    <source>
        <dbReference type="ARBA" id="ARBA00022679"/>
    </source>
</evidence>
<dbReference type="OrthoDB" id="9794566at2"/>
<dbReference type="PANTHER" id="PTHR43420">
    <property type="entry name" value="ACETYLTRANSFERASE"/>
    <property type="match status" value="1"/>
</dbReference>
<dbReference type="Gene3D" id="3.40.630.30">
    <property type="match status" value="1"/>
</dbReference>
<gene>
    <name evidence="7" type="ORF">EDC14_100577</name>
</gene>
<dbReference type="CDD" id="cd04301">
    <property type="entry name" value="NAT_SF"/>
    <property type="match status" value="1"/>
</dbReference>